<feature type="transmembrane region" description="Helical" evidence="1">
    <location>
        <begin position="130"/>
        <end position="150"/>
    </location>
</feature>
<feature type="transmembrane region" description="Helical" evidence="1">
    <location>
        <begin position="12"/>
        <end position="31"/>
    </location>
</feature>
<feature type="transmembrane region" description="Helical" evidence="1">
    <location>
        <begin position="72"/>
        <end position="92"/>
    </location>
</feature>
<name>A0A4Y7RGH8_9FIRM</name>
<reference evidence="2 3" key="1">
    <citation type="journal article" date="2018" name="Environ. Microbiol.">
        <title>Novel energy conservation strategies and behaviour of Pelotomaculum schinkii driving syntrophic propionate catabolism.</title>
        <authorList>
            <person name="Hidalgo-Ahumada C.A.P."/>
            <person name="Nobu M.K."/>
            <person name="Narihiro T."/>
            <person name="Tamaki H."/>
            <person name="Liu W.T."/>
            <person name="Kamagata Y."/>
            <person name="Stams A.J.M."/>
            <person name="Imachi H."/>
            <person name="Sousa D.Z."/>
        </authorList>
    </citation>
    <scope>NUCLEOTIDE SEQUENCE [LARGE SCALE GENOMIC DNA]</scope>
    <source>
        <strain evidence="2 3">HH</strain>
    </source>
</reference>
<dbReference type="EMBL" id="QFGA01000001">
    <property type="protein sequence ID" value="TEB08104.1"/>
    <property type="molecule type" value="Genomic_DNA"/>
</dbReference>
<gene>
    <name evidence="2" type="ORF">Psch_01659</name>
</gene>
<evidence type="ECO:0000313" key="3">
    <source>
        <dbReference type="Proteomes" id="UP000298324"/>
    </source>
</evidence>
<proteinExistence type="predicted"/>
<keyword evidence="3" id="KW-1185">Reference proteome</keyword>
<keyword evidence="1" id="KW-0812">Transmembrane</keyword>
<feature type="transmembrane region" description="Helical" evidence="1">
    <location>
        <begin position="104"/>
        <end position="124"/>
    </location>
</feature>
<accession>A0A4Y7RGH8</accession>
<dbReference type="RefSeq" id="WP_190239831.1">
    <property type="nucleotide sequence ID" value="NZ_QFGA01000001.1"/>
</dbReference>
<feature type="transmembrane region" description="Helical" evidence="1">
    <location>
        <begin position="38"/>
        <end position="60"/>
    </location>
</feature>
<keyword evidence="1" id="KW-0472">Membrane</keyword>
<dbReference type="Proteomes" id="UP000298324">
    <property type="component" value="Unassembled WGS sequence"/>
</dbReference>
<evidence type="ECO:0000313" key="2">
    <source>
        <dbReference type="EMBL" id="TEB08104.1"/>
    </source>
</evidence>
<organism evidence="2 3">
    <name type="scientific">Pelotomaculum schinkii</name>
    <dbReference type="NCBI Taxonomy" id="78350"/>
    <lineage>
        <taxon>Bacteria</taxon>
        <taxon>Bacillati</taxon>
        <taxon>Bacillota</taxon>
        <taxon>Clostridia</taxon>
        <taxon>Eubacteriales</taxon>
        <taxon>Desulfotomaculaceae</taxon>
        <taxon>Pelotomaculum</taxon>
    </lineage>
</organism>
<sequence length="196" mass="20702">MADTETKIADAGAAGWIANSIVCFMAWAYLCGFVDSKALLPMALVSFGCTISYLSAGVSLVKLGDLVGGVTWLYFASFFGFANGLTYALNFFAPIYHWVIDPKILGYEWAILGVMLIFTTPVFLKFAPASGTIALIGADIGVCALALVYLGYSSKAVVLTSAWGLFVTGFFGVIMAGGLILNSAGIKFPMGKVLLK</sequence>
<feature type="transmembrane region" description="Helical" evidence="1">
    <location>
        <begin position="162"/>
        <end position="186"/>
    </location>
</feature>
<protein>
    <recommendedName>
        <fullName evidence="4">GPR1/FUN34/yaaH family protein</fullName>
    </recommendedName>
</protein>
<evidence type="ECO:0000256" key="1">
    <source>
        <dbReference type="SAM" id="Phobius"/>
    </source>
</evidence>
<evidence type="ECO:0008006" key="4">
    <source>
        <dbReference type="Google" id="ProtNLM"/>
    </source>
</evidence>
<keyword evidence="1" id="KW-1133">Transmembrane helix</keyword>
<dbReference type="AlphaFoldDB" id="A0A4Y7RGH8"/>
<comment type="caution">
    <text evidence="2">The sequence shown here is derived from an EMBL/GenBank/DDBJ whole genome shotgun (WGS) entry which is preliminary data.</text>
</comment>